<dbReference type="AlphaFoldDB" id="A0A7V8SYS3"/>
<feature type="non-terminal residue" evidence="2">
    <location>
        <position position="205"/>
    </location>
</feature>
<dbReference type="PANTHER" id="PTHR33803">
    <property type="entry name" value="IS1478 TRANSPOSASE"/>
    <property type="match status" value="1"/>
</dbReference>
<dbReference type="Proteomes" id="UP000567293">
    <property type="component" value="Unassembled WGS sequence"/>
</dbReference>
<accession>A0A7V8SYS3</accession>
<evidence type="ECO:0000313" key="2">
    <source>
        <dbReference type="EMBL" id="MBA0087660.1"/>
    </source>
</evidence>
<dbReference type="EMBL" id="JACDQQ010002118">
    <property type="protein sequence ID" value="MBA0087660.1"/>
    <property type="molecule type" value="Genomic_DNA"/>
</dbReference>
<feature type="domain" description="Transposase InsH N-terminal" evidence="1">
    <location>
        <begin position="29"/>
        <end position="114"/>
    </location>
</feature>
<keyword evidence="3" id="KW-1185">Reference proteome</keyword>
<dbReference type="InterPro" id="IPR008490">
    <property type="entry name" value="Transposase_InsH_N"/>
</dbReference>
<dbReference type="Pfam" id="PF05598">
    <property type="entry name" value="DUF772"/>
    <property type="match status" value="1"/>
</dbReference>
<evidence type="ECO:0000259" key="1">
    <source>
        <dbReference type="Pfam" id="PF05598"/>
    </source>
</evidence>
<name>A0A7V8SYS3_9BACT</name>
<proteinExistence type="predicted"/>
<organism evidence="2 3">
    <name type="scientific">Candidatus Acidiferrum panamense</name>
    <dbReference type="NCBI Taxonomy" id="2741543"/>
    <lineage>
        <taxon>Bacteria</taxon>
        <taxon>Pseudomonadati</taxon>
        <taxon>Acidobacteriota</taxon>
        <taxon>Terriglobia</taxon>
        <taxon>Candidatus Acidiferrales</taxon>
        <taxon>Candidatus Acidiferrum</taxon>
    </lineage>
</organism>
<gene>
    <name evidence="2" type="ORF">HRJ53_21965</name>
</gene>
<protein>
    <submittedName>
        <fullName evidence="2">Transposase</fullName>
    </submittedName>
</protein>
<sequence>MVQLRHSQQNLGEVFFAREAEPLMEAWMREADEILEDEQLLDLVYEQLGRRYPQSRKRGRNSTPAEVVLRLMVLKHARNWSYDVLEREVKANLVYRMFTRIGTETVPDAKTLGRLGRALGSKIVEQIHQRLVDIACQRHVVEGRKMRIDTTVTEVNIHYPTDSSLLGDGTRVLTRIMKQISDLVGKQGTRLRDRLRTIGRRVMQI</sequence>
<evidence type="ECO:0000313" key="3">
    <source>
        <dbReference type="Proteomes" id="UP000567293"/>
    </source>
</evidence>
<comment type="caution">
    <text evidence="2">The sequence shown here is derived from an EMBL/GenBank/DDBJ whole genome shotgun (WGS) entry which is preliminary data.</text>
</comment>
<reference evidence="2" key="1">
    <citation type="submission" date="2020-06" db="EMBL/GenBank/DDBJ databases">
        <title>Legume-microbial interactions unlock mineral nutrients during tropical forest succession.</title>
        <authorList>
            <person name="Epihov D.Z."/>
        </authorList>
    </citation>
    <scope>NUCLEOTIDE SEQUENCE [LARGE SCALE GENOMIC DNA]</scope>
    <source>
        <strain evidence="2">Pan2503</strain>
    </source>
</reference>
<dbReference type="PANTHER" id="PTHR33803:SF3">
    <property type="entry name" value="BLL1974 PROTEIN"/>
    <property type="match status" value="1"/>
</dbReference>